<dbReference type="InterPro" id="IPR002123">
    <property type="entry name" value="Plipid/glycerol_acylTrfase"/>
</dbReference>
<keyword evidence="6" id="KW-0808">Transferase</keyword>
<keyword evidence="9" id="KW-0594">Phospholipid biosynthesis</keyword>
<dbReference type="Pfam" id="PF01553">
    <property type="entry name" value="Acyltransferase"/>
    <property type="match status" value="1"/>
</dbReference>
<evidence type="ECO:0000259" key="14">
    <source>
        <dbReference type="SMART" id="SM00563"/>
    </source>
</evidence>
<dbReference type="NCBIfam" id="TIGR00530">
    <property type="entry name" value="AGP_acyltrn"/>
    <property type="match status" value="1"/>
</dbReference>
<evidence type="ECO:0000256" key="11">
    <source>
        <dbReference type="ARBA" id="ARBA00023315"/>
    </source>
</evidence>
<keyword evidence="10" id="KW-1208">Phospholipid metabolism</keyword>
<dbReference type="GO" id="GO:0003841">
    <property type="term" value="F:1-acylglycerol-3-phosphate O-acyltransferase activity"/>
    <property type="evidence" value="ECO:0007669"/>
    <property type="project" value="InterPro"/>
</dbReference>
<dbReference type="SMART" id="SM00563">
    <property type="entry name" value="PlsC"/>
    <property type="match status" value="1"/>
</dbReference>
<evidence type="ECO:0000256" key="13">
    <source>
        <dbReference type="ARBA" id="ARBA00037183"/>
    </source>
</evidence>
<evidence type="ECO:0000256" key="10">
    <source>
        <dbReference type="ARBA" id="ARBA00023264"/>
    </source>
</evidence>
<evidence type="ECO:0000256" key="4">
    <source>
        <dbReference type="ARBA" id="ARBA00022516"/>
    </source>
</evidence>
<evidence type="ECO:0000256" key="6">
    <source>
        <dbReference type="ARBA" id="ARBA00022679"/>
    </source>
</evidence>
<evidence type="ECO:0000256" key="3">
    <source>
        <dbReference type="ARBA" id="ARBA00022475"/>
    </source>
</evidence>
<evidence type="ECO:0000256" key="1">
    <source>
        <dbReference type="ARBA" id="ARBA00004417"/>
    </source>
</evidence>
<keyword evidence="4" id="KW-0444">Lipid biosynthesis</keyword>
<dbReference type="GO" id="GO:0005886">
    <property type="term" value="C:plasma membrane"/>
    <property type="evidence" value="ECO:0007669"/>
    <property type="project" value="UniProtKB-SubCell"/>
</dbReference>
<comment type="function">
    <text evidence="13">Converts lysophosphatidic acid (LPA) into phosphatidic acid by incorporating acyl moiety at the 2 position.</text>
</comment>
<evidence type="ECO:0000256" key="2">
    <source>
        <dbReference type="ARBA" id="ARBA00008655"/>
    </source>
</evidence>
<evidence type="ECO:0000313" key="15">
    <source>
        <dbReference type="EMBL" id="SVB17710.1"/>
    </source>
</evidence>
<evidence type="ECO:0000256" key="9">
    <source>
        <dbReference type="ARBA" id="ARBA00023209"/>
    </source>
</evidence>
<keyword evidence="7" id="KW-0443">Lipid metabolism</keyword>
<evidence type="ECO:0000256" key="5">
    <source>
        <dbReference type="ARBA" id="ARBA00022519"/>
    </source>
</evidence>
<keyword evidence="5" id="KW-0997">Cell inner membrane</keyword>
<dbReference type="AlphaFoldDB" id="A0A382BV53"/>
<accession>A0A382BV53</accession>
<dbReference type="GO" id="GO:0006654">
    <property type="term" value="P:phosphatidic acid biosynthetic process"/>
    <property type="evidence" value="ECO:0007669"/>
    <property type="project" value="TreeGrafter"/>
</dbReference>
<keyword evidence="3" id="KW-1003">Cell membrane</keyword>
<proteinExistence type="inferred from homology"/>
<dbReference type="EMBL" id="UINC01031525">
    <property type="protein sequence ID" value="SVB17710.1"/>
    <property type="molecule type" value="Genomic_DNA"/>
</dbReference>
<protein>
    <recommendedName>
        <fullName evidence="14">Phospholipid/glycerol acyltransferase domain-containing protein</fullName>
    </recommendedName>
</protein>
<dbReference type="PANTHER" id="PTHR10434:SF59">
    <property type="entry name" value="1-ACYL-SN-GLYCEROL-3-PHOSPHATE ACYLTRANSFERASE"/>
    <property type="match status" value="1"/>
</dbReference>
<dbReference type="CDD" id="cd07989">
    <property type="entry name" value="LPLAT_AGPAT-like"/>
    <property type="match status" value="1"/>
</dbReference>
<sequence>MIWSTGIQYDIIGLENIQNSKQYIFMCNHESALDIILGVATIPNKIVFLAKKELFRIPIFGLAMKALGMIKIDRQNPEIAIQSVDYAVDRLIRSSFSTLIYPEGTRSENGKLLPFKKGGFVLAIRSQLPVVPITILGAGEALSKGKYNINNKKISVIISEPIITKGMGINDKDLLLQNCRNVIENNLKHLKQNHKVEFELHSVR</sequence>
<organism evidence="15">
    <name type="scientific">marine metagenome</name>
    <dbReference type="NCBI Taxonomy" id="408172"/>
    <lineage>
        <taxon>unclassified sequences</taxon>
        <taxon>metagenomes</taxon>
        <taxon>ecological metagenomes</taxon>
    </lineage>
</organism>
<dbReference type="InterPro" id="IPR004552">
    <property type="entry name" value="AGP_acyltrans"/>
</dbReference>
<name>A0A382BV53_9ZZZZ</name>
<dbReference type="SUPFAM" id="SSF69593">
    <property type="entry name" value="Glycerol-3-phosphate (1)-acyltransferase"/>
    <property type="match status" value="1"/>
</dbReference>
<dbReference type="PANTHER" id="PTHR10434">
    <property type="entry name" value="1-ACYL-SN-GLYCEROL-3-PHOSPHATE ACYLTRANSFERASE"/>
    <property type="match status" value="1"/>
</dbReference>
<reference evidence="15" key="1">
    <citation type="submission" date="2018-05" db="EMBL/GenBank/DDBJ databases">
        <authorList>
            <person name="Lanie J.A."/>
            <person name="Ng W.-L."/>
            <person name="Kazmierczak K.M."/>
            <person name="Andrzejewski T.M."/>
            <person name="Davidsen T.M."/>
            <person name="Wayne K.J."/>
            <person name="Tettelin H."/>
            <person name="Glass J.I."/>
            <person name="Rusch D."/>
            <person name="Podicherti R."/>
            <person name="Tsui H.-C.T."/>
            <person name="Winkler M.E."/>
        </authorList>
    </citation>
    <scope>NUCLEOTIDE SEQUENCE</scope>
</reference>
<comment type="pathway">
    <text evidence="12">Phospholipid metabolism.</text>
</comment>
<comment type="similarity">
    <text evidence="2">Belongs to the 1-acyl-sn-glycerol-3-phosphate acyltransferase family.</text>
</comment>
<evidence type="ECO:0000256" key="7">
    <source>
        <dbReference type="ARBA" id="ARBA00023098"/>
    </source>
</evidence>
<feature type="domain" description="Phospholipid/glycerol acyltransferase" evidence="14">
    <location>
        <begin position="23"/>
        <end position="138"/>
    </location>
</feature>
<evidence type="ECO:0000256" key="8">
    <source>
        <dbReference type="ARBA" id="ARBA00023136"/>
    </source>
</evidence>
<keyword evidence="11" id="KW-0012">Acyltransferase</keyword>
<keyword evidence="8" id="KW-0472">Membrane</keyword>
<evidence type="ECO:0000256" key="12">
    <source>
        <dbReference type="ARBA" id="ARBA00025707"/>
    </source>
</evidence>
<gene>
    <name evidence="15" type="ORF">METZ01_LOCUS170564</name>
</gene>
<comment type="subcellular location">
    <subcellularLocation>
        <location evidence="1">Cell inner membrane</location>
        <topology evidence="1">Peripheral membrane protein</topology>
    </subcellularLocation>
</comment>